<dbReference type="AlphaFoldDB" id="A0A4R2M1M5"/>
<protein>
    <recommendedName>
        <fullName evidence="3 5">Regulatory protein RecX</fullName>
    </recommendedName>
</protein>
<dbReference type="NCBIfam" id="NF001055">
    <property type="entry name" value="PRK00117.2-5"/>
    <property type="match status" value="1"/>
</dbReference>
<keyword evidence="4 5" id="KW-0963">Cytoplasm</keyword>
<feature type="domain" description="RecX third three-helical" evidence="7">
    <location>
        <begin position="105"/>
        <end position="148"/>
    </location>
</feature>
<dbReference type="InterPro" id="IPR053925">
    <property type="entry name" value="RecX_HTH_3rd"/>
</dbReference>
<dbReference type="Pfam" id="PF21981">
    <property type="entry name" value="RecX_HTH3"/>
    <property type="match status" value="1"/>
</dbReference>
<name>A0A4R2M1M5_RUBGE</name>
<comment type="subcellular location">
    <subcellularLocation>
        <location evidence="1 5">Cytoplasm</location>
    </subcellularLocation>
</comment>
<reference evidence="8 9" key="1">
    <citation type="submission" date="2019-03" db="EMBL/GenBank/DDBJ databases">
        <title>Genomic Encyclopedia of Type Strains, Phase IV (KMG-IV): sequencing the most valuable type-strain genomes for metagenomic binning, comparative biology and taxonomic classification.</title>
        <authorList>
            <person name="Goeker M."/>
        </authorList>
    </citation>
    <scope>NUCLEOTIDE SEQUENCE [LARGE SCALE GENOMIC DNA]</scope>
    <source>
        <strain evidence="8 9">DSM 1709</strain>
    </source>
</reference>
<evidence type="ECO:0000256" key="1">
    <source>
        <dbReference type="ARBA" id="ARBA00004496"/>
    </source>
</evidence>
<comment type="similarity">
    <text evidence="2 5">Belongs to the RecX family.</text>
</comment>
<evidence type="ECO:0000313" key="9">
    <source>
        <dbReference type="Proteomes" id="UP000295106"/>
    </source>
</evidence>
<evidence type="ECO:0000259" key="6">
    <source>
        <dbReference type="Pfam" id="PF02631"/>
    </source>
</evidence>
<dbReference type="PANTHER" id="PTHR33602:SF1">
    <property type="entry name" value="REGULATORY PROTEIN RECX FAMILY PROTEIN"/>
    <property type="match status" value="1"/>
</dbReference>
<proteinExistence type="inferred from homology"/>
<dbReference type="Gene3D" id="1.10.10.10">
    <property type="entry name" value="Winged helix-like DNA-binding domain superfamily/Winged helix DNA-binding domain"/>
    <property type="match status" value="3"/>
</dbReference>
<dbReference type="InterPro" id="IPR053924">
    <property type="entry name" value="RecX_HTH_2nd"/>
</dbReference>
<dbReference type="PANTHER" id="PTHR33602">
    <property type="entry name" value="REGULATORY PROTEIN RECX FAMILY PROTEIN"/>
    <property type="match status" value="1"/>
</dbReference>
<dbReference type="EMBL" id="SLXD01000013">
    <property type="protein sequence ID" value="TCP00372.1"/>
    <property type="molecule type" value="Genomic_DNA"/>
</dbReference>
<dbReference type="OrthoDB" id="5295441at2"/>
<evidence type="ECO:0000259" key="7">
    <source>
        <dbReference type="Pfam" id="PF21981"/>
    </source>
</evidence>
<dbReference type="Proteomes" id="UP000295106">
    <property type="component" value="Unassembled WGS sequence"/>
</dbReference>
<gene>
    <name evidence="5" type="primary">recX</name>
    <name evidence="8" type="ORF">EV684_1133</name>
</gene>
<evidence type="ECO:0000313" key="8">
    <source>
        <dbReference type="EMBL" id="TCP00372.1"/>
    </source>
</evidence>
<dbReference type="InterPro" id="IPR003783">
    <property type="entry name" value="Regulatory_RecX"/>
</dbReference>
<dbReference type="InterPro" id="IPR036388">
    <property type="entry name" value="WH-like_DNA-bd_sf"/>
</dbReference>
<sequence length="164" mass="17961">MAFAAPSLKGRALRFLAQREHSRAELERKLARHAEDQPEASAADQIARALDELQAAGLLSEARVAESVLAQGARFGSRRLRQTLQSKGLAPELVSQALEQARTTEQQRAREVWCRRFGAAPADAAERAKQMRFLAGRGFDGEVIRRVVPSIGAADDGETEIDLD</sequence>
<evidence type="ECO:0000256" key="4">
    <source>
        <dbReference type="ARBA" id="ARBA00022490"/>
    </source>
</evidence>
<dbReference type="GO" id="GO:0005737">
    <property type="term" value="C:cytoplasm"/>
    <property type="evidence" value="ECO:0007669"/>
    <property type="project" value="UniProtKB-SubCell"/>
</dbReference>
<evidence type="ECO:0000256" key="5">
    <source>
        <dbReference type="HAMAP-Rule" id="MF_01114"/>
    </source>
</evidence>
<dbReference type="HAMAP" id="MF_01114">
    <property type="entry name" value="RecX"/>
    <property type="match status" value="1"/>
</dbReference>
<comment type="caution">
    <text evidence="8">The sequence shown here is derived from an EMBL/GenBank/DDBJ whole genome shotgun (WGS) entry which is preliminary data.</text>
</comment>
<evidence type="ECO:0000256" key="3">
    <source>
        <dbReference type="ARBA" id="ARBA00018111"/>
    </source>
</evidence>
<comment type="function">
    <text evidence="5">Modulates RecA activity.</text>
</comment>
<dbReference type="GeneID" id="99682946"/>
<evidence type="ECO:0000256" key="2">
    <source>
        <dbReference type="ARBA" id="ARBA00009695"/>
    </source>
</evidence>
<dbReference type="RefSeq" id="WP_132648804.1">
    <property type="nucleotide sequence ID" value="NZ_CP181386.1"/>
</dbReference>
<accession>A0A4R2M1M5</accession>
<feature type="domain" description="RecX second three-helical" evidence="6">
    <location>
        <begin position="60"/>
        <end position="98"/>
    </location>
</feature>
<organism evidence="8 9">
    <name type="scientific">Rubrivivax gelatinosus</name>
    <name type="common">Rhodocyclus gelatinosus</name>
    <name type="synonym">Rhodopseudomonas gelatinosa</name>
    <dbReference type="NCBI Taxonomy" id="28068"/>
    <lineage>
        <taxon>Bacteria</taxon>
        <taxon>Pseudomonadati</taxon>
        <taxon>Pseudomonadota</taxon>
        <taxon>Betaproteobacteria</taxon>
        <taxon>Burkholderiales</taxon>
        <taxon>Sphaerotilaceae</taxon>
        <taxon>Rubrivivax</taxon>
    </lineage>
</organism>
<dbReference type="GO" id="GO:0006282">
    <property type="term" value="P:regulation of DNA repair"/>
    <property type="evidence" value="ECO:0007669"/>
    <property type="project" value="UniProtKB-UniRule"/>
</dbReference>
<dbReference type="Pfam" id="PF02631">
    <property type="entry name" value="RecX_HTH2"/>
    <property type="match status" value="1"/>
</dbReference>